<feature type="transmembrane region" description="Helical" evidence="7">
    <location>
        <begin position="308"/>
        <end position="330"/>
    </location>
</feature>
<evidence type="ECO:0008006" key="9">
    <source>
        <dbReference type="Google" id="ProtNLM"/>
    </source>
</evidence>
<keyword evidence="3" id="KW-1003">Cell membrane</keyword>
<proteinExistence type="inferred from homology"/>
<feature type="transmembrane region" description="Helical" evidence="7">
    <location>
        <begin position="121"/>
        <end position="140"/>
    </location>
</feature>
<sequence length="424" mass="46880">MKDSEQSLSVPTVLGQVARSFDSSVLKGWYGSLQEMMSGSRTTYYAAVGIFWLLVFATTIVALDAILKGYHEAYAGTREIPWGILISTYVFLVVTSTGLCIISAMGHIFGMESFKPFARRAAFLSIAAVISGFIAILMEIENPFKMILYNVLSPNFSSNIWWMGTLYGTFLFFMMLEYSSMLLGIHKVAIYTGFVALIAEIAATSNLGAVFGMLHGREFWYGPYMPIFFITSAVMSGCAAIILFTWLAYKVNRTRMEPKMLKAMKSMSRFTAFVIAVIAFLTIWKLVIGSAGDYGSKQAILALVTGPYAFNFWTFDIALSLLIPFVLLIASKGRRIGMMATASALMLVGIFFMRFDMLVFGQTIAGFQSMGVNEYKDFLLYTPSFHEITIVLGTLGTVVLAFLVGEKVLNGHKETPNSATEVDK</sequence>
<comment type="caution">
    <text evidence="8">The sequence shown here is derived from an EMBL/GenBank/DDBJ whole genome shotgun (WGS) entry which is preliminary data.</text>
</comment>
<comment type="similarity">
    <text evidence="2">Belongs to the NrfD family.</text>
</comment>
<dbReference type="EMBL" id="LAZR01020381">
    <property type="protein sequence ID" value="KKL89103.1"/>
    <property type="molecule type" value="Genomic_DNA"/>
</dbReference>
<feature type="transmembrane region" description="Helical" evidence="7">
    <location>
        <begin position="44"/>
        <end position="66"/>
    </location>
</feature>
<evidence type="ECO:0000256" key="5">
    <source>
        <dbReference type="ARBA" id="ARBA00022989"/>
    </source>
</evidence>
<feature type="transmembrane region" description="Helical" evidence="7">
    <location>
        <begin position="188"/>
        <end position="214"/>
    </location>
</feature>
<accession>A0A0F9FSC8</accession>
<dbReference type="PANTHER" id="PTHR34856:SF2">
    <property type="entry name" value="PROTEIN NRFD"/>
    <property type="match status" value="1"/>
</dbReference>
<feature type="transmembrane region" description="Helical" evidence="7">
    <location>
        <begin position="160"/>
        <end position="176"/>
    </location>
</feature>
<dbReference type="Gene3D" id="1.20.1630.10">
    <property type="entry name" value="Formate dehydrogenase/DMSO reductase domain"/>
    <property type="match status" value="1"/>
</dbReference>
<feature type="transmembrane region" description="Helical" evidence="7">
    <location>
        <begin position="86"/>
        <end position="109"/>
    </location>
</feature>
<name>A0A0F9FSC8_9ZZZZ</name>
<evidence type="ECO:0000256" key="2">
    <source>
        <dbReference type="ARBA" id="ARBA00008929"/>
    </source>
</evidence>
<evidence type="ECO:0000256" key="7">
    <source>
        <dbReference type="SAM" id="Phobius"/>
    </source>
</evidence>
<evidence type="ECO:0000256" key="6">
    <source>
        <dbReference type="ARBA" id="ARBA00023136"/>
    </source>
</evidence>
<evidence type="ECO:0000256" key="4">
    <source>
        <dbReference type="ARBA" id="ARBA00022692"/>
    </source>
</evidence>
<dbReference type="InterPro" id="IPR005614">
    <property type="entry name" value="NrfD-like"/>
</dbReference>
<dbReference type="AlphaFoldDB" id="A0A0F9FSC8"/>
<feature type="transmembrane region" description="Helical" evidence="7">
    <location>
        <begin position="342"/>
        <end position="365"/>
    </location>
</feature>
<dbReference type="Pfam" id="PF03916">
    <property type="entry name" value="NrfD"/>
    <property type="match status" value="1"/>
</dbReference>
<dbReference type="PANTHER" id="PTHR34856">
    <property type="entry name" value="PROTEIN NRFD"/>
    <property type="match status" value="1"/>
</dbReference>
<gene>
    <name evidence="8" type="ORF">LCGC14_1918040</name>
</gene>
<evidence type="ECO:0000256" key="1">
    <source>
        <dbReference type="ARBA" id="ARBA00004651"/>
    </source>
</evidence>
<evidence type="ECO:0000256" key="3">
    <source>
        <dbReference type="ARBA" id="ARBA00022475"/>
    </source>
</evidence>
<keyword evidence="6 7" id="KW-0472">Membrane</keyword>
<feature type="transmembrane region" description="Helical" evidence="7">
    <location>
        <begin position="270"/>
        <end position="288"/>
    </location>
</feature>
<feature type="transmembrane region" description="Helical" evidence="7">
    <location>
        <begin position="385"/>
        <end position="404"/>
    </location>
</feature>
<dbReference type="InterPro" id="IPR052049">
    <property type="entry name" value="Electron_transfer_protein"/>
</dbReference>
<evidence type="ECO:0000313" key="8">
    <source>
        <dbReference type="EMBL" id="KKL89103.1"/>
    </source>
</evidence>
<organism evidence="8">
    <name type="scientific">marine sediment metagenome</name>
    <dbReference type="NCBI Taxonomy" id="412755"/>
    <lineage>
        <taxon>unclassified sequences</taxon>
        <taxon>metagenomes</taxon>
        <taxon>ecological metagenomes</taxon>
    </lineage>
</organism>
<keyword evidence="4 7" id="KW-0812">Transmembrane</keyword>
<reference evidence="8" key="1">
    <citation type="journal article" date="2015" name="Nature">
        <title>Complex archaea that bridge the gap between prokaryotes and eukaryotes.</title>
        <authorList>
            <person name="Spang A."/>
            <person name="Saw J.H."/>
            <person name="Jorgensen S.L."/>
            <person name="Zaremba-Niedzwiedzka K."/>
            <person name="Martijn J."/>
            <person name="Lind A.E."/>
            <person name="van Eijk R."/>
            <person name="Schleper C."/>
            <person name="Guy L."/>
            <person name="Ettema T.J."/>
        </authorList>
    </citation>
    <scope>NUCLEOTIDE SEQUENCE</scope>
</reference>
<keyword evidence="5 7" id="KW-1133">Transmembrane helix</keyword>
<feature type="transmembrane region" description="Helical" evidence="7">
    <location>
        <begin position="226"/>
        <end position="249"/>
    </location>
</feature>
<protein>
    <recommendedName>
        <fullName evidence="9">Polysulfide reductase NrfD</fullName>
    </recommendedName>
</protein>
<comment type="subcellular location">
    <subcellularLocation>
        <location evidence="1">Cell membrane</location>
        <topology evidence="1">Multi-pass membrane protein</topology>
    </subcellularLocation>
</comment>
<dbReference type="GO" id="GO:0005886">
    <property type="term" value="C:plasma membrane"/>
    <property type="evidence" value="ECO:0007669"/>
    <property type="project" value="UniProtKB-SubCell"/>
</dbReference>